<evidence type="ECO:0000256" key="5">
    <source>
        <dbReference type="SAM" id="Phobius"/>
    </source>
</evidence>
<accession>A0A085NCI8</accession>
<dbReference type="CDD" id="cd06565">
    <property type="entry name" value="GH20_GcnA-like"/>
    <property type="match status" value="1"/>
</dbReference>
<comment type="catalytic activity">
    <reaction evidence="1">
        <text>Hydrolysis of terminal non-reducing N-acetyl-D-hexosamine residues in N-acetyl-beta-D-hexosaminides.</text>
        <dbReference type="EC" id="3.2.1.52"/>
    </reaction>
</comment>
<keyword evidence="8" id="KW-0002">3D-structure</keyword>
<dbReference type="SMR" id="A0A085NCI8"/>
<dbReference type="PANTHER" id="PTHR21040:SF8">
    <property type="entry name" value="BCDNA.GH04120"/>
    <property type="match status" value="1"/>
</dbReference>
<evidence type="ECO:0000256" key="3">
    <source>
        <dbReference type="ARBA" id="ARBA00012663"/>
    </source>
</evidence>
<dbReference type="PDB" id="8QK1">
    <property type="method" value="X-ray"/>
    <property type="resolution" value="2.55 A"/>
    <property type="chains" value="A=85-620"/>
</dbReference>
<dbReference type="GO" id="GO:0005975">
    <property type="term" value="P:carbohydrate metabolic process"/>
    <property type="evidence" value="ECO:0007669"/>
    <property type="project" value="InterPro"/>
</dbReference>
<evidence type="ECO:0000256" key="4">
    <source>
        <dbReference type="ARBA" id="ARBA00022801"/>
    </source>
</evidence>
<evidence type="ECO:0000256" key="2">
    <source>
        <dbReference type="ARBA" id="ARBA00006285"/>
    </source>
</evidence>
<name>A0A085NCI8_9BILA</name>
<comment type="similarity">
    <text evidence="2">Belongs to the glycosyl hydrolase 20 family.</text>
</comment>
<proteinExistence type="evidence at protein level"/>
<dbReference type="AlphaFoldDB" id="A0A085NCI8"/>
<dbReference type="EMBL" id="KL367517">
    <property type="protein sequence ID" value="KFD67184.1"/>
    <property type="molecule type" value="Genomic_DNA"/>
</dbReference>
<feature type="binding site" evidence="8">
    <location>
        <position position="240"/>
    </location>
    <ligand>
        <name>Zn(2+)</name>
        <dbReference type="ChEBI" id="CHEBI:29105"/>
    </ligand>
</feature>
<reference evidence="7" key="1">
    <citation type="journal article" date="2014" name="Nat. Genet.">
        <title>Genome and transcriptome of the porcine whipworm Trichuris suis.</title>
        <authorList>
            <person name="Jex A.R."/>
            <person name="Nejsum P."/>
            <person name="Schwarz E.M."/>
            <person name="Hu L."/>
            <person name="Young N.D."/>
            <person name="Hall R.S."/>
            <person name="Korhonen P.K."/>
            <person name="Liao S."/>
            <person name="Thamsborg S."/>
            <person name="Xia J."/>
            <person name="Xu P."/>
            <person name="Wang S."/>
            <person name="Scheerlinck J.P."/>
            <person name="Hofmann A."/>
            <person name="Sternberg P.W."/>
            <person name="Wang J."/>
            <person name="Gasser R.B."/>
        </authorList>
    </citation>
    <scope>NUCLEOTIDE SEQUENCE [LARGE SCALE GENOMIC DNA]</scope>
    <source>
        <strain evidence="7">DCEP-RM93F</strain>
    </source>
</reference>
<dbReference type="SUPFAM" id="SSF51445">
    <property type="entry name" value="(Trans)glycosidases"/>
    <property type="match status" value="1"/>
</dbReference>
<evidence type="ECO:0000256" key="1">
    <source>
        <dbReference type="ARBA" id="ARBA00001231"/>
    </source>
</evidence>
<keyword evidence="4" id="KW-0378">Hydrolase</keyword>
<keyword evidence="5" id="KW-1133">Transmembrane helix</keyword>
<dbReference type="GO" id="GO:0004563">
    <property type="term" value="F:beta-N-acetylhexosaminidase activity"/>
    <property type="evidence" value="ECO:0007669"/>
    <property type="project" value="UniProtKB-EC"/>
</dbReference>
<keyword evidence="5" id="KW-0812">Transmembrane</keyword>
<evidence type="ECO:0007829" key="8">
    <source>
        <dbReference type="PDB" id="8QK1"/>
    </source>
</evidence>
<dbReference type="Pfam" id="PF00728">
    <property type="entry name" value="Glyco_hydro_20"/>
    <property type="match status" value="1"/>
</dbReference>
<protein>
    <recommendedName>
        <fullName evidence="3">beta-N-acetylhexosaminidase</fullName>
        <ecNumber evidence="3">3.2.1.52</ecNumber>
    </recommendedName>
</protein>
<reference evidence="8" key="2">
    <citation type="submission" date="2023-09" db="PDB data bank">
        <title>Nematode hexosaminidases, a new biochemical tool for glycan analysis.</title>
        <authorList>
            <person name="Dutkiewicz Z."/>
            <person name="Varrot A."/>
            <person name="Wilson I."/>
        </authorList>
    </citation>
    <scope>X-RAY CRYSTALLOGRAPHY (2.55 ANGSTROMS) OF 85-620 IN COMPLEX WITH ZN(2+)</scope>
    <scope>DISULFIDE BONDS</scope>
</reference>
<dbReference type="Gene3D" id="3.20.20.80">
    <property type="entry name" value="Glycosidases"/>
    <property type="match status" value="1"/>
</dbReference>
<dbReference type="InterPro" id="IPR017853">
    <property type="entry name" value="GH"/>
</dbReference>
<dbReference type="EC" id="3.2.1.52" evidence="3"/>
<dbReference type="GO" id="GO:0046872">
    <property type="term" value="F:metal ion binding"/>
    <property type="evidence" value="ECO:0007669"/>
    <property type="project" value="UniProtKB-KW"/>
</dbReference>
<sequence length="620" mass="71754">MTGKKCAFVQHKYSKLRQDYVLQDDNEVATGRSVADSNVRRYFTVMKVYRWRGKPAFAFITVLTVILLIIGYHTITSRHGDTVIHEGVFQRGAAMRKRTVYGQVDEKSSPTSTSTDLTMKTTTTYSQNLKEPPPSNVFIPKRRIVHLDLKGAAPKPQHFRAFFEYFVRIGATGILIEWEDMFPYEGRLSDLRNGDAYSADDVRMILSTADQLRLEVIPLVQTIGHLEWLLKTHKFYSFRENPRNPQSVCVSNAEAVDLVLHLVDQVMAFHKDYGQFVHIGADEVYQYGECSRCVARMNKENLRREDLLLRHIVNVSKHVKTKYGKNVLMWHDMIANIDASLAEKYDLKNLVEPVLWNYAEDLEAFLPMGIWETFSAMVPYMWGSSAFKGADSPTRYHSNVKHYLENHISWIKQMSTASEKFREFRGLIFTGWQRYDHFAVLCEFLPIGIPSLTVNMLTIRNGRFDASVNDQAISIMQCVTGSDVKGDLYGCRFPGSDIYHHVQLLHEKKGEIEKLLLQQSVQGWLSNIAIDYNMSSPWYMNLIVPDLMTYKNQMIELSLNIRQAMLEMFYENAVDEFLFTYVDPVINHLQRLLDRATAIQRRDEFPVRPFPIKRTIDTTR</sequence>
<feature type="transmembrane region" description="Helical" evidence="5">
    <location>
        <begin position="56"/>
        <end position="75"/>
    </location>
</feature>
<gene>
    <name evidence="7" type="ORF">M514_07548</name>
</gene>
<dbReference type="PANTHER" id="PTHR21040">
    <property type="entry name" value="BCDNA.GH04120"/>
    <property type="match status" value="1"/>
</dbReference>
<keyword evidence="8" id="KW-0479">Metal-binding</keyword>
<dbReference type="Proteomes" id="UP000030758">
    <property type="component" value="Unassembled WGS sequence"/>
</dbReference>
<dbReference type="InterPro" id="IPR038901">
    <property type="entry name" value="HEXDC-like"/>
</dbReference>
<dbReference type="InterPro" id="IPR015883">
    <property type="entry name" value="Glyco_hydro_20_cat"/>
</dbReference>
<organism evidence="7">
    <name type="scientific">Trichuris suis</name>
    <name type="common">pig whipworm</name>
    <dbReference type="NCBI Taxonomy" id="68888"/>
    <lineage>
        <taxon>Eukaryota</taxon>
        <taxon>Metazoa</taxon>
        <taxon>Ecdysozoa</taxon>
        <taxon>Nematoda</taxon>
        <taxon>Enoplea</taxon>
        <taxon>Dorylaimia</taxon>
        <taxon>Trichinellida</taxon>
        <taxon>Trichuridae</taxon>
        <taxon>Trichuris</taxon>
    </lineage>
</organism>
<feature type="domain" description="Glycoside hydrolase family 20 catalytic" evidence="6">
    <location>
        <begin position="193"/>
        <end position="340"/>
    </location>
</feature>
<feature type="disulfide bond" evidence="8">
    <location>
        <begin position="478"/>
        <end position="491"/>
    </location>
</feature>
<evidence type="ECO:0000259" key="6">
    <source>
        <dbReference type="Pfam" id="PF00728"/>
    </source>
</evidence>
<keyword evidence="5" id="KW-0472">Membrane</keyword>
<evidence type="ECO:0000313" key="7">
    <source>
        <dbReference type="EMBL" id="KFD67184.1"/>
    </source>
</evidence>
<keyword evidence="8" id="KW-0862">Zinc</keyword>
<feature type="binding site" evidence="8">
    <location>
        <position position="249"/>
    </location>
    <ligand>
        <name>Zn(2+)</name>
        <dbReference type="ChEBI" id="CHEBI:29105"/>
    </ligand>
</feature>